<sequence length="556" mass="63956">MQQDRRMKGGTGVSDFFTEYGDASRYKIQEVIGKGSYGVVCSATDVESGEKVAIKKIHDIFEHISDAARILREIKLLRLLRHPDIVEIKHIMLPPSRKDFKDIFVVFELMESDLHQVIKANDDLTREHYQFFLYQLLRALKYIHTANVYHRDLKPKNILANANCKLKICDLGLARVAFNDTPSTIFWTDYVATRWYRAPELCGSFFSKYTPAIDIWSIGCIFAEVLTGKPLFPGKNVVHQLDLMTDLLGTPSIDSISRVRNDKARRYLSSMRKKQLVPFAQKFPNADPLALKLLAKLLAFDPKHRPTAEEALADPYFKGLSRLEREPSCLPITKLEFEFERRRVTKEDLRELIFREILEYHPQLLKSYSNGSERTTFLYPSAVDQFKKQFAHLEESGCGKNGSPPAQSLERKHASLPRSTMVHSKNQSEMISYREEHNRDKEKEKKIIPQRIPKARPGKVVGPGKDAYDPRLMIRNPIMQQQVQYSSSSSSLQKKHIGKTEGSQKDSSRENYHSQVSHHHTKKMQTERTPSQYYMPNDNRLGMNTTMIPSAGSLHN</sequence>
<evidence type="ECO:0000256" key="8">
    <source>
        <dbReference type="ARBA" id="ARBA00022840"/>
    </source>
</evidence>
<dbReference type="Pfam" id="PF00069">
    <property type="entry name" value="Pkinase"/>
    <property type="match status" value="1"/>
</dbReference>
<keyword evidence="5" id="KW-0808">Transferase</keyword>
<keyword evidence="6 11" id="KW-0547">Nucleotide-binding</keyword>
<keyword evidence="8 11" id="KW-0067">ATP-binding</keyword>
<dbReference type="SMART" id="SM00220">
    <property type="entry name" value="S_TKc"/>
    <property type="match status" value="1"/>
</dbReference>
<comment type="caution">
    <text evidence="14">The sequence shown here is derived from an EMBL/GenBank/DDBJ whole genome shotgun (WGS) entry which is preliminary data.</text>
</comment>
<dbReference type="EMBL" id="LFYR01002038">
    <property type="protein sequence ID" value="KMZ57639.1"/>
    <property type="molecule type" value="Genomic_DNA"/>
</dbReference>
<feature type="compositionally biased region" description="Low complexity" evidence="12">
    <location>
        <begin position="481"/>
        <end position="492"/>
    </location>
</feature>
<dbReference type="PROSITE" id="PS50011">
    <property type="entry name" value="PROTEIN_KINASE_DOM"/>
    <property type="match status" value="1"/>
</dbReference>
<feature type="domain" description="Protein kinase" evidence="13">
    <location>
        <begin position="26"/>
        <end position="317"/>
    </location>
</feature>
<feature type="compositionally biased region" description="Basic and acidic residues" evidence="12">
    <location>
        <begin position="432"/>
        <end position="447"/>
    </location>
</feature>
<proteinExistence type="inferred from homology"/>
<reference evidence="15" key="1">
    <citation type="journal article" date="2016" name="Nature">
        <title>The genome of the seagrass Zostera marina reveals angiosperm adaptation to the sea.</title>
        <authorList>
            <person name="Olsen J.L."/>
            <person name="Rouze P."/>
            <person name="Verhelst B."/>
            <person name="Lin Y.-C."/>
            <person name="Bayer T."/>
            <person name="Collen J."/>
            <person name="Dattolo E."/>
            <person name="De Paoli E."/>
            <person name="Dittami S."/>
            <person name="Maumus F."/>
            <person name="Michel G."/>
            <person name="Kersting A."/>
            <person name="Lauritano C."/>
            <person name="Lohaus R."/>
            <person name="Toepel M."/>
            <person name="Tonon T."/>
            <person name="Vanneste K."/>
            <person name="Amirebrahimi M."/>
            <person name="Brakel J."/>
            <person name="Bostroem C."/>
            <person name="Chovatia M."/>
            <person name="Grimwood J."/>
            <person name="Jenkins J.W."/>
            <person name="Jueterbock A."/>
            <person name="Mraz A."/>
            <person name="Stam W.T."/>
            <person name="Tice H."/>
            <person name="Bornberg-Bauer E."/>
            <person name="Green P.J."/>
            <person name="Pearson G.A."/>
            <person name="Procaccini G."/>
            <person name="Duarte C.M."/>
            <person name="Schmutz J."/>
            <person name="Reusch T.B.H."/>
            <person name="Van de Peer Y."/>
        </authorList>
    </citation>
    <scope>NUCLEOTIDE SEQUENCE [LARGE SCALE GENOMIC DNA]</scope>
    <source>
        <strain evidence="15">cv. Finnish</strain>
    </source>
</reference>
<dbReference type="PROSITE" id="PS00107">
    <property type="entry name" value="PROTEIN_KINASE_ATP"/>
    <property type="match status" value="1"/>
</dbReference>
<evidence type="ECO:0000256" key="12">
    <source>
        <dbReference type="SAM" id="MobiDB-lite"/>
    </source>
</evidence>
<feature type="compositionally biased region" description="Basic and acidic residues" evidence="12">
    <location>
        <begin position="498"/>
        <end position="512"/>
    </location>
</feature>
<dbReference type="InterPro" id="IPR011009">
    <property type="entry name" value="Kinase-like_dom_sf"/>
</dbReference>
<dbReference type="InterPro" id="IPR050117">
    <property type="entry name" value="MAPK"/>
</dbReference>
<keyword evidence="7 14" id="KW-0418">Kinase</keyword>
<dbReference type="GO" id="GO:0005737">
    <property type="term" value="C:cytoplasm"/>
    <property type="evidence" value="ECO:0000318"/>
    <property type="project" value="GO_Central"/>
</dbReference>
<evidence type="ECO:0000256" key="10">
    <source>
        <dbReference type="ARBA" id="ARBA00048312"/>
    </source>
</evidence>
<evidence type="ECO:0000256" key="2">
    <source>
        <dbReference type="ARBA" id="ARBA00012411"/>
    </source>
</evidence>
<dbReference type="EC" id="2.7.11.24" evidence="2"/>
<dbReference type="OrthoDB" id="2396at2759"/>
<feature type="compositionally biased region" description="Polar residues" evidence="12">
    <location>
        <begin position="542"/>
        <end position="556"/>
    </location>
</feature>
<gene>
    <name evidence="14" type="ORF">ZOSMA_83G00120</name>
</gene>
<dbReference type="PROSITE" id="PS01351">
    <property type="entry name" value="MAPK"/>
    <property type="match status" value="1"/>
</dbReference>
<dbReference type="Gene3D" id="1.10.510.10">
    <property type="entry name" value="Transferase(Phosphotransferase) domain 1"/>
    <property type="match status" value="1"/>
</dbReference>
<evidence type="ECO:0000256" key="5">
    <source>
        <dbReference type="ARBA" id="ARBA00022679"/>
    </source>
</evidence>
<dbReference type="FunFam" id="3.30.200.20:FF:000046">
    <property type="entry name" value="Mitogen-activated protein kinase"/>
    <property type="match status" value="1"/>
</dbReference>
<dbReference type="GO" id="GO:0004674">
    <property type="term" value="F:protein serine/threonine kinase activity"/>
    <property type="evidence" value="ECO:0000318"/>
    <property type="project" value="GO_Central"/>
</dbReference>
<evidence type="ECO:0000259" key="13">
    <source>
        <dbReference type="PROSITE" id="PS50011"/>
    </source>
</evidence>
<dbReference type="GO" id="GO:0106310">
    <property type="term" value="F:protein serine kinase activity"/>
    <property type="evidence" value="ECO:0007669"/>
    <property type="project" value="RHEA"/>
</dbReference>
<evidence type="ECO:0000256" key="7">
    <source>
        <dbReference type="ARBA" id="ARBA00022777"/>
    </source>
</evidence>
<feature type="region of interest" description="Disordered" evidence="12">
    <location>
        <begin position="481"/>
        <end position="556"/>
    </location>
</feature>
<comment type="similarity">
    <text evidence="1">Belongs to the protein kinase superfamily. CMGC Ser/Thr protein kinase family. MAP kinase subfamily.</text>
</comment>
<evidence type="ECO:0000256" key="9">
    <source>
        <dbReference type="ARBA" id="ARBA00047592"/>
    </source>
</evidence>
<keyword evidence="3" id="KW-0723">Serine/threonine-protein kinase</keyword>
<dbReference type="SUPFAM" id="SSF56112">
    <property type="entry name" value="Protein kinase-like (PK-like)"/>
    <property type="match status" value="1"/>
</dbReference>
<feature type="compositionally biased region" description="Polar residues" evidence="12">
    <location>
        <begin position="417"/>
        <end position="430"/>
    </location>
</feature>
<dbReference type="InterPro" id="IPR017441">
    <property type="entry name" value="Protein_kinase_ATP_BS"/>
</dbReference>
<evidence type="ECO:0000313" key="15">
    <source>
        <dbReference type="Proteomes" id="UP000036987"/>
    </source>
</evidence>
<evidence type="ECO:0000256" key="11">
    <source>
        <dbReference type="PROSITE-ProRule" id="PRU10141"/>
    </source>
</evidence>
<dbReference type="GO" id="GO:0035556">
    <property type="term" value="P:intracellular signal transduction"/>
    <property type="evidence" value="ECO:0000318"/>
    <property type="project" value="GO_Central"/>
</dbReference>
<dbReference type="CDD" id="cd07859">
    <property type="entry name" value="STKc_TDY_MAPK"/>
    <property type="match status" value="1"/>
</dbReference>
<dbReference type="STRING" id="29655.A0A0K9NLK1"/>
<keyword evidence="4" id="KW-0597">Phosphoprotein</keyword>
<comment type="catalytic activity">
    <reaction evidence="10">
        <text>L-seryl-[protein] + ATP = O-phospho-L-seryl-[protein] + ADP + H(+)</text>
        <dbReference type="Rhea" id="RHEA:17989"/>
        <dbReference type="Rhea" id="RHEA-COMP:9863"/>
        <dbReference type="Rhea" id="RHEA-COMP:11604"/>
        <dbReference type="ChEBI" id="CHEBI:15378"/>
        <dbReference type="ChEBI" id="CHEBI:29999"/>
        <dbReference type="ChEBI" id="CHEBI:30616"/>
        <dbReference type="ChEBI" id="CHEBI:83421"/>
        <dbReference type="ChEBI" id="CHEBI:456216"/>
        <dbReference type="EC" id="2.7.11.24"/>
    </reaction>
</comment>
<evidence type="ECO:0000256" key="4">
    <source>
        <dbReference type="ARBA" id="ARBA00022553"/>
    </source>
</evidence>
<protein>
    <recommendedName>
        <fullName evidence="2">mitogen-activated protein kinase</fullName>
        <ecNumber evidence="2">2.7.11.24</ecNumber>
    </recommendedName>
</protein>
<dbReference type="FunFam" id="1.10.510.10:FF:000017">
    <property type="entry name" value="Mitogen-activated protein kinase"/>
    <property type="match status" value="1"/>
</dbReference>
<dbReference type="PANTHER" id="PTHR24055">
    <property type="entry name" value="MITOGEN-ACTIVATED PROTEIN KINASE"/>
    <property type="match status" value="1"/>
</dbReference>
<comment type="catalytic activity">
    <reaction evidence="9">
        <text>L-threonyl-[protein] + ATP = O-phospho-L-threonyl-[protein] + ADP + H(+)</text>
        <dbReference type="Rhea" id="RHEA:46608"/>
        <dbReference type="Rhea" id="RHEA-COMP:11060"/>
        <dbReference type="Rhea" id="RHEA-COMP:11605"/>
        <dbReference type="ChEBI" id="CHEBI:15378"/>
        <dbReference type="ChEBI" id="CHEBI:30013"/>
        <dbReference type="ChEBI" id="CHEBI:30616"/>
        <dbReference type="ChEBI" id="CHEBI:61977"/>
        <dbReference type="ChEBI" id="CHEBI:456216"/>
        <dbReference type="EC" id="2.7.11.24"/>
    </reaction>
</comment>
<dbReference type="Proteomes" id="UP000036987">
    <property type="component" value="Unassembled WGS sequence"/>
</dbReference>
<dbReference type="InterPro" id="IPR003527">
    <property type="entry name" value="MAP_kinase_CS"/>
</dbReference>
<dbReference type="GO" id="GO:0004707">
    <property type="term" value="F:MAP kinase activity"/>
    <property type="evidence" value="ECO:0007669"/>
    <property type="project" value="UniProtKB-EC"/>
</dbReference>
<keyword evidence="15" id="KW-1185">Reference proteome</keyword>
<feature type="region of interest" description="Disordered" evidence="12">
    <location>
        <begin position="395"/>
        <end position="468"/>
    </location>
</feature>
<evidence type="ECO:0000256" key="3">
    <source>
        <dbReference type="ARBA" id="ARBA00022527"/>
    </source>
</evidence>
<name>A0A0K9NLK1_ZOSMR</name>
<evidence type="ECO:0000256" key="1">
    <source>
        <dbReference type="ARBA" id="ARBA00008832"/>
    </source>
</evidence>
<dbReference type="InterPro" id="IPR000719">
    <property type="entry name" value="Prot_kinase_dom"/>
</dbReference>
<evidence type="ECO:0000256" key="6">
    <source>
        <dbReference type="ARBA" id="ARBA00022741"/>
    </source>
</evidence>
<dbReference type="Gene3D" id="3.30.200.20">
    <property type="entry name" value="Phosphorylase Kinase, domain 1"/>
    <property type="match status" value="1"/>
</dbReference>
<organism evidence="14 15">
    <name type="scientific">Zostera marina</name>
    <name type="common">Eelgrass</name>
    <dbReference type="NCBI Taxonomy" id="29655"/>
    <lineage>
        <taxon>Eukaryota</taxon>
        <taxon>Viridiplantae</taxon>
        <taxon>Streptophyta</taxon>
        <taxon>Embryophyta</taxon>
        <taxon>Tracheophyta</taxon>
        <taxon>Spermatophyta</taxon>
        <taxon>Magnoliopsida</taxon>
        <taxon>Liliopsida</taxon>
        <taxon>Zosteraceae</taxon>
        <taxon>Zostera</taxon>
    </lineage>
</organism>
<dbReference type="GO" id="GO:0005634">
    <property type="term" value="C:nucleus"/>
    <property type="evidence" value="ECO:0000318"/>
    <property type="project" value="GO_Central"/>
</dbReference>
<evidence type="ECO:0000313" key="14">
    <source>
        <dbReference type="EMBL" id="KMZ57639.1"/>
    </source>
</evidence>
<feature type="binding site" evidence="11">
    <location>
        <position position="56"/>
    </location>
    <ligand>
        <name>ATP</name>
        <dbReference type="ChEBI" id="CHEBI:30616"/>
    </ligand>
</feature>
<accession>A0A0K9NLK1</accession>
<dbReference type="AlphaFoldDB" id="A0A0K9NLK1"/>
<dbReference type="GO" id="GO:0005524">
    <property type="term" value="F:ATP binding"/>
    <property type="evidence" value="ECO:0007669"/>
    <property type="project" value="UniProtKB-UniRule"/>
</dbReference>
<dbReference type="OMA" id="GSAIPME"/>